<protein>
    <submittedName>
        <fullName evidence="1">Uncharacterized protein</fullName>
    </submittedName>
</protein>
<dbReference type="Proteomes" id="UP000015105">
    <property type="component" value="Chromosome 1D"/>
</dbReference>
<reference evidence="1" key="5">
    <citation type="journal article" date="2021" name="G3 (Bethesda)">
        <title>Aegilops tauschii genome assembly Aet v5.0 features greater sequence contiguity and improved annotation.</title>
        <authorList>
            <person name="Wang L."/>
            <person name="Zhu T."/>
            <person name="Rodriguez J.C."/>
            <person name="Deal K.R."/>
            <person name="Dubcovsky J."/>
            <person name="McGuire P.E."/>
            <person name="Lux T."/>
            <person name="Spannagl M."/>
            <person name="Mayer K.F.X."/>
            <person name="Baldrich P."/>
            <person name="Meyers B.C."/>
            <person name="Huo N."/>
            <person name="Gu Y.Q."/>
            <person name="Zhou H."/>
            <person name="Devos K.M."/>
            <person name="Bennetzen J.L."/>
            <person name="Unver T."/>
            <person name="Budak H."/>
            <person name="Gulick P.J."/>
            <person name="Galiba G."/>
            <person name="Kalapos B."/>
            <person name="Nelson D.R."/>
            <person name="Li P."/>
            <person name="You F.M."/>
            <person name="Luo M.C."/>
            <person name="Dvorak J."/>
        </authorList>
    </citation>
    <scope>NUCLEOTIDE SEQUENCE [LARGE SCALE GENOMIC DNA]</scope>
    <source>
        <strain evidence="1">cv. AL8/78</strain>
    </source>
</reference>
<organism evidence="1 2">
    <name type="scientific">Aegilops tauschii subsp. strangulata</name>
    <name type="common">Goatgrass</name>
    <dbReference type="NCBI Taxonomy" id="200361"/>
    <lineage>
        <taxon>Eukaryota</taxon>
        <taxon>Viridiplantae</taxon>
        <taxon>Streptophyta</taxon>
        <taxon>Embryophyta</taxon>
        <taxon>Tracheophyta</taxon>
        <taxon>Spermatophyta</taxon>
        <taxon>Magnoliopsida</taxon>
        <taxon>Liliopsida</taxon>
        <taxon>Poales</taxon>
        <taxon>Poaceae</taxon>
        <taxon>BOP clade</taxon>
        <taxon>Pooideae</taxon>
        <taxon>Triticodae</taxon>
        <taxon>Triticeae</taxon>
        <taxon>Triticinae</taxon>
        <taxon>Aegilops</taxon>
    </lineage>
</organism>
<keyword evidence="2" id="KW-1185">Reference proteome</keyword>
<reference evidence="2" key="1">
    <citation type="journal article" date="2014" name="Science">
        <title>Ancient hybridizations among the ancestral genomes of bread wheat.</title>
        <authorList>
            <consortium name="International Wheat Genome Sequencing Consortium,"/>
            <person name="Marcussen T."/>
            <person name="Sandve S.R."/>
            <person name="Heier L."/>
            <person name="Spannagl M."/>
            <person name="Pfeifer M."/>
            <person name="Jakobsen K.S."/>
            <person name="Wulff B.B."/>
            <person name="Steuernagel B."/>
            <person name="Mayer K.F."/>
            <person name="Olsen O.A."/>
        </authorList>
    </citation>
    <scope>NUCLEOTIDE SEQUENCE [LARGE SCALE GENOMIC DNA]</scope>
    <source>
        <strain evidence="2">cv. AL8/78</strain>
    </source>
</reference>
<dbReference type="AlphaFoldDB" id="A0A452XM33"/>
<sequence length="57" mass="6251">MLSLRRDVCVYMYCGGARVGEAKEAEAAVRHALDAHPNHPPIEIYMFPDIAKGTHAA</sequence>
<accession>A0A452XM33</accession>
<reference evidence="1" key="4">
    <citation type="submission" date="2019-03" db="UniProtKB">
        <authorList>
            <consortium name="EnsemblPlants"/>
        </authorList>
    </citation>
    <scope>IDENTIFICATION</scope>
</reference>
<evidence type="ECO:0000313" key="2">
    <source>
        <dbReference type="Proteomes" id="UP000015105"/>
    </source>
</evidence>
<evidence type="ECO:0000313" key="1">
    <source>
        <dbReference type="EnsemblPlants" id="AET1Gv20060200.21"/>
    </source>
</evidence>
<dbReference type="EnsemblPlants" id="AET1Gv20060200.21">
    <property type="protein sequence ID" value="AET1Gv20060200.21"/>
    <property type="gene ID" value="AET1Gv20060200"/>
</dbReference>
<reference evidence="2" key="2">
    <citation type="journal article" date="2017" name="Nat. Plants">
        <title>The Aegilops tauschii genome reveals multiple impacts of transposons.</title>
        <authorList>
            <person name="Zhao G."/>
            <person name="Zou C."/>
            <person name="Li K."/>
            <person name="Wang K."/>
            <person name="Li T."/>
            <person name="Gao L."/>
            <person name="Zhang X."/>
            <person name="Wang H."/>
            <person name="Yang Z."/>
            <person name="Liu X."/>
            <person name="Jiang W."/>
            <person name="Mao L."/>
            <person name="Kong X."/>
            <person name="Jiao Y."/>
            <person name="Jia J."/>
        </authorList>
    </citation>
    <scope>NUCLEOTIDE SEQUENCE [LARGE SCALE GENOMIC DNA]</scope>
    <source>
        <strain evidence="2">cv. AL8/78</strain>
    </source>
</reference>
<dbReference type="Gramene" id="AET1Gv20060200.21">
    <property type="protein sequence ID" value="AET1Gv20060200.21"/>
    <property type="gene ID" value="AET1Gv20060200"/>
</dbReference>
<proteinExistence type="predicted"/>
<reference evidence="1" key="3">
    <citation type="journal article" date="2017" name="Nature">
        <title>Genome sequence of the progenitor of the wheat D genome Aegilops tauschii.</title>
        <authorList>
            <person name="Luo M.C."/>
            <person name="Gu Y.Q."/>
            <person name="Puiu D."/>
            <person name="Wang H."/>
            <person name="Twardziok S.O."/>
            <person name="Deal K.R."/>
            <person name="Huo N."/>
            <person name="Zhu T."/>
            <person name="Wang L."/>
            <person name="Wang Y."/>
            <person name="McGuire P.E."/>
            <person name="Liu S."/>
            <person name="Long H."/>
            <person name="Ramasamy R.K."/>
            <person name="Rodriguez J.C."/>
            <person name="Van S.L."/>
            <person name="Yuan L."/>
            <person name="Wang Z."/>
            <person name="Xia Z."/>
            <person name="Xiao L."/>
            <person name="Anderson O.D."/>
            <person name="Ouyang S."/>
            <person name="Liang Y."/>
            <person name="Zimin A.V."/>
            <person name="Pertea G."/>
            <person name="Qi P."/>
            <person name="Bennetzen J.L."/>
            <person name="Dai X."/>
            <person name="Dawson M.W."/>
            <person name="Muller H.G."/>
            <person name="Kugler K."/>
            <person name="Rivarola-Duarte L."/>
            <person name="Spannagl M."/>
            <person name="Mayer K.F.X."/>
            <person name="Lu F.H."/>
            <person name="Bevan M.W."/>
            <person name="Leroy P."/>
            <person name="Li P."/>
            <person name="You F.M."/>
            <person name="Sun Q."/>
            <person name="Liu Z."/>
            <person name="Lyons E."/>
            <person name="Wicker T."/>
            <person name="Salzberg S.L."/>
            <person name="Devos K.M."/>
            <person name="Dvorak J."/>
        </authorList>
    </citation>
    <scope>NUCLEOTIDE SEQUENCE [LARGE SCALE GENOMIC DNA]</scope>
    <source>
        <strain evidence="1">cv. AL8/78</strain>
    </source>
</reference>
<name>A0A452XM33_AEGTS</name>